<evidence type="ECO:0000313" key="2">
    <source>
        <dbReference type="EMBL" id="NDU97176.1"/>
    </source>
</evidence>
<evidence type="ECO:0000313" key="3">
    <source>
        <dbReference type="Proteomes" id="UP000474175"/>
    </source>
</evidence>
<keyword evidence="1" id="KW-0472">Membrane</keyword>
<feature type="transmembrane region" description="Helical" evidence="1">
    <location>
        <begin position="317"/>
        <end position="340"/>
    </location>
</feature>
<name>A0A6L9L9D4_9BACT</name>
<comment type="caution">
    <text evidence="2">The sequence shown here is derived from an EMBL/GenBank/DDBJ whole genome shotgun (WGS) entry which is preliminary data.</text>
</comment>
<gene>
    <name evidence="2" type="ORF">GK108_19995</name>
</gene>
<dbReference type="EMBL" id="JAAFZH010000010">
    <property type="protein sequence ID" value="NDU97176.1"/>
    <property type="molecule type" value="Genomic_DNA"/>
</dbReference>
<accession>A0A6L9L9D4</accession>
<evidence type="ECO:0000256" key="1">
    <source>
        <dbReference type="SAM" id="Phobius"/>
    </source>
</evidence>
<keyword evidence="1" id="KW-0812">Transmembrane</keyword>
<feature type="transmembrane region" description="Helical" evidence="1">
    <location>
        <begin position="20"/>
        <end position="44"/>
    </location>
</feature>
<keyword evidence="1" id="KW-1133">Transmembrane helix</keyword>
<proteinExistence type="predicted"/>
<keyword evidence="3" id="KW-1185">Reference proteome</keyword>
<dbReference type="AlphaFoldDB" id="A0A6L9L9D4"/>
<dbReference type="RefSeq" id="WP_163952368.1">
    <property type="nucleotide sequence ID" value="NZ_JAAFZH010000010.1"/>
</dbReference>
<protein>
    <submittedName>
        <fullName evidence="2">Uncharacterized protein</fullName>
    </submittedName>
</protein>
<organism evidence="2 3">
    <name type="scientific">Spirosoma terrae</name>
    <dbReference type="NCBI Taxonomy" id="1968276"/>
    <lineage>
        <taxon>Bacteria</taxon>
        <taxon>Pseudomonadati</taxon>
        <taxon>Bacteroidota</taxon>
        <taxon>Cytophagia</taxon>
        <taxon>Cytophagales</taxon>
        <taxon>Cytophagaceae</taxon>
        <taxon>Spirosoma</taxon>
    </lineage>
</organism>
<dbReference type="Proteomes" id="UP000474175">
    <property type="component" value="Unassembled WGS sequence"/>
</dbReference>
<sequence length="342" mass="39157">MTSENEKSSFIDTLLKNNFIRIIGTLTAFLASVVGIFLAIPSFVGNTPKIEVRLQESEILTQKSNVKGLVSHYTYNGDTVSSLWRCRIEVANTGKKTIIGRGKHSDLLDDKLRIDLNPNFHLVKVEKVPGNSIPIEVDFQEHELNFKFDQWLVDEKIEIIGYFINNKALSSFAIPVNQKRSIENGEIIVVDKQNTTKSKEVFIDTFDPPIPLIARSLSVILLLAELAFMILFILSSSFKSTISFWRWKRIYYKSYIDILTKNPELIPKSFVEKFPYRDKFSKDEKALMIVSFNREIEKKFKIPVPPSVSPEHRSLSFLIKSLIVCFFILAAMGATFLCIIKY</sequence>
<reference evidence="2 3" key="1">
    <citation type="submission" date="2020-02" db="EMBL/GenBank/DDBJ databases">
        <title>Draft genome sequence of two Spirosoma agri KCTC 52727 and Spirosoma terrae KCTC 52035.</title>
        <authorList>
            <person name="Rojas J."/>
            <person name="Ambika Manirajan B."/>
            <person name="Suarez C."/>
            <person name="Ratering S."/>
            <person name="Schnell S."/>
        </authorList>
    </citation>
    <scope>NUCLEOTIDE SEQUENCE [LARGE SCALE GENOMIC DNA]</scope>
    <source>
        <strain evidence="2 3">KCTC 52035</strain>
    </source>
</reference>
<feature type="transmembrane region" description="Helical" evidence="1">
    <location>
        <begin position="219"/>
        <end position="238"/>
    </location>
</feature>